<evidence type="ECO:0000259" key="2">
    <source>
        <dbReference type="PROSITE" id="PS51168"/>
    </source>
</evidence>
<dbReference type="InterPro" id="IPR036979">
    <property type="entry name" value="CM_dom_sf"/>
</dbReference>
<sequence length="304" mass="31932">MNKNATSPAPVQAAAVPAPTEAVADLSVLRAEIDRIDASMHALLIERSQIVDRLVQVKRTRGAEGGSAFRPAREASMMRRLVDRHRGILPLDTVEGIWRVIISTFTYVQAPYAVHADLASGEAAMRDASRFHFGFTVPFIGHMGASGVVAAVARSRGDLGLVPAFAAPGAGAWWTALEGEHAPKIIARLPFVERADHPAGLPVFCIAHPVTDGAVTEVEAWSLHVSGWNAQAARALAPLAEVVAVPDRGLDGAALLASIPVGGERVNDVSLDTVLAALRDSGASVRAAALVGSHASRYTHQPQG</sequence>
<dbReference type="Proteomes" id="UP000006633">
    <property type="component" value="Chromosome"/>
</dbReference>
<dbReference type="InterPro" id="IPR036263">
    <property type="entry name" value="Chorismate_II_sf"/>
</dbReference>
<dbReference type="Gene3D" id="1.20.59.10">
    <property type="entry name" value="Chorismate mutase"/>
    <property type="match status" value="1"/>
</dbReference>
<dbReference type="OrthoDB" id="7268348at2"/>
<dbReference type="SUPFAM" id="SSF48600">
    <property type="entry name" value="Chorismate mutase II"/>
    <property type="match status" value="1"/>
</dbReference>
<dbReference type="EC" id="5.4.99.5" evidence="1"/>
<dbReference type="Pfam" id="PF01817">
    <property type="entry name" value="CM_2"/>
    <property type="match status" value="1"/>
</dbReference>
<proteinExistence type="predicted"/>
<dbReference type="AlphaFoldDB" id="D7A9I4"/>
<evidence type="ECO:0000313" key="4">
    <source>
        <dbReference type="Proteomes" id="UP000006633"/>
    </source>
</evidence>
<dbReference type="KEGG" id="sno:Snov_3472"/>
<gene>
    <name evidence="3" type="ordered locus">Snov_3472</name>
</gene>
<dbReference type="RefSeq" id="WP_013168247.1">
    <property type="nucleotide sequence ID" value="NC_014217.1"/>
</dbReference>
<dbReference type="GO" id="GO:0046417">
    <property type="term" value="P:chorismate metabolic process"/>
    <property type="evidence" value="ECO:0007669"/>
    <property type="project" value="InterPro"/>
</dbReference>
<dbReference type="GO" id="GO:0004106">
    <property type="term" value="F:chorismate mutase activity"/>
    <property type="evidence" value="ECO:0007669"/>
    <property type="project" value="UniProtKB-EC"/>
</dbReference>
<protein>
    <recommendedName>
        <fullName evidence="1">chorismate mutase</fullName>
        <ecNumber evidence="1">5.4.99.5</ecNumber>
    </recommendedName>
</protein>
<reference evidence="3 4" key="1">
    <citation type="journal article" date="2012" name="Stand. Genomic Sci.">
        <title>Complete genome sequence of the facultatively chemolithoautotrophic and methylotrophic alpha Proteobacterium Starkeya novella type strain (ATCC 8093(T)).</title>
        <authorList>
            <person name="Kappler U."/>
            <person name="Davenport K."/>
            <person name="Beatson S."/>
            <person name="Lucas S."/>
            <person name="Lapidus A."/>
            <person name="Copeland A."/>
            <person name="Berry K.W."/>
            <person name="Glavina Del Rio T."/>
            <person name="Hammon N."/>
            <person name="Dalin E."/>
            <person name="Tice H."/>
            <person name="Pitluck S."/>
            <person name="Richardson P."/>
            <person name="Bruce D."/>
            <person name="Goodwin L.A."/>
            <person name="Han C."/>
            <person name="Tapia R."/>
            <person name="Detter J.C."/>
            <person name="Chang Y.J."/>
            <person name="Jeffries C.D."/>
            <person name="Land M."/>
            <person name="Hauser L."/>
            <person name="Kyrpides N.C."/>
            <person name="Goker M."/>
            <person name="Ivanova N."/>
            <person name="Klenk H.P."/>
            <person name="Woyke T."/>
        </authorList>
    </citation>
    <scope>NUCLEOTIDE SEQUENCE [LARGE SCALE GENOMIC DNA]</scope>
    <source>
        <strain evidence="4">ATCC 8093 / DSM 506 / JCM 20403 / CCM 1077 / IAM 12100 / NBRC 12443 / NCIMB 10456</strain>
    </source>
</reference>
<accession>D7A9I4</accession>
<organism evidence="3 4">
    <name type="scientific">Ancylobacter novellus (strain ATCC 8093 / DSM 506 / JCM 20403 / CCM 1077 / IAM 12100 / NBRC 12443 / NCIMB 10456)</name>
    <name type="common">Starkeya novella</name>
    <dbReference type="NCBI Taxonomy" id="639283"/>
    <lineage>
        <taxon>Bacteria</taxon>
        <taxon>Pseudomonadati</taxon>
        <taxon>Pseudomonadota</taxon>
        <taxon>Alphaproteobacteria</taxon>
        <taxon>Hyphomicrobiales</taxon>
        <taxon>Xanthobacteraceae</taxon>
        <taxon>Ancylobacter</taxon>
    </lineage>
</organism>
<keyword evidence="4" id="KW-1185">Reference proteome</keyword>
<feature type="domain" description="Chorismate mutase" evidence="2">
    <location>
        <begin position="20"/>
        <end position="113"/>
    </location>
</feature>
<evidence type="ECO:0000313" key="3">
    <source>
        <dbReference type="EMBL" id="ADH90746.1"/>
    </source>
</evidence>
<dbReference type="EMBL" id="CP002026">
    <property type="protein sequence ID" value="ADH90746.1"/>
    <property type="molecule type" value="Genomic_DNA"/>
</dbReference>
<dbReference type="STRING" id="639283.Snov_3472"/>
<dbReference type="eggNOG" id="COG1605">
    <property type="taxonomic scope" value="Bacteria"/>
</dbReference>
<dbReference type="NCBIfam" id="NF004697">
    <property type="entry name" value="PRK06034.1-3"/>
    <property type="match status" value="1"/>
</dbReference>
<evidence type="ECO:0000256" key="1">
    <source>
        <dbReference type="ARBA" id="ARBA00012404"/>
    </source>
</evidence>
<dbReference type="NCBIfam" id="NF004698">
    <property type="entry name" value="PRK06034.1-4"/>
    <property type="match status" value="1"/>
</dbReference>
<name>D7A9I4_ANCN5</name>
<dbReference type="PROSITE" id="PS51168">
    <property type="entry name" value="CHORISMATE_MUT_2"/>
    <property type="match status" value="1"/>
</dbReference>
<dbReference type="HOGENOM" id="CLU_065776_0_0_5"/>
<dbReference type="SMART" id="SM00830">
    <property type="entry name" value="CM_2"/>
    <property type="match status" value="1"/>
</dbReference>
<dbReference type="InterPro" id="IPR002701">
    <property type="entry name" value="CM_II_prokaryot"/>
</dbReference>